<dbReference type="Pfam" id="PF13276">
    <property type="entry name" value="HTH_21"/>
    <property type="match status" value="1"/>
</dbReference>
<sequence length="107" mass="12086">MRFVKDSRHPVELVLRVLGIASSTYYWWCKRLQQPSARQIADEALLAEIVDIHTSSGGTYGSPRVHAMLARRGIPVGRKRVERGDRCGCWVPSGRKRIQLLALVAFL</sequence>
<dbReference type="Proteomes" id="UP001550535">
    <property type="component" value="Unassembled WGS sequence"/>
</dbReference>
<dbReference type="PANTHER" id="PTHR46889">
    <property type="entry name" value="TRANSPOSASE INSF FOR INSERTION SEQUENCE IS3B-RELATED"/>
    <property type="match status" value="1"/>
</dbReference>
<comment type="caution">
    <text evidence="2">The sequence shown here is derived from an EMBL/GenBank/DDBJ whole genome shotgun (WGS) entry which is preliminary data.</text>
</comment>
<evidence type="ECO:0000313" key="2">
    <source>
        <dbReference type="EMBL" id="MEU2121118.1"/>
    </source>
</evidence>
<proteinExistence type="predicted"/>
<organism evidence="2 3">
    <name type="scientific">Nocardia niwae</name>
    <dbReference type="NCBI Taxonomy" id="626084"/>
    <lineage>
        <taxon>Bacteria</taxon>
        <taxon>Bacillati</taxon>
        <taxon>Actinomycetota</taxon>
        <taxon>Actinomycetes</taxon>
        <taxon>Mycobacteriales</taxon>
        <taxon>Nocardiaceae</taxon>
        <taxon>Nocardia</taxon>
    </lineage>
</organism>
<evidence type="ECO:0000259" key="1">
    <source>
        <dbReference type="Pfam" id="PF13276"/>
    </source>
</evidence>
<dbReference type="InterPro" id="IPR050900">
    <property type="entry name" value="Transposase_IS3/IS150/IS904"/>
</dbReference>
<dbReference type="RefSeq" id="WP_169813045.1">
    <property type="nucleotide sequence ID" value="NZ_JBEYBM010000035.1"/>
</dbReference>
<dbReference type="PANTHER" id="PTHR46889:SF4">
    <property type="entry name" value="TRANSPOSASE INSO FOR INSERTION SEQUENCE ELEMENT IS911B-RELATED"/>
    <property type="match status" value="1"/>
</dbReference>
<keyword evidence="3" id="KW-1185">Reference proteome</keyword>
<evidence type="ECO:0000313" key="3">
    <source>
        <dbReference type="Proteomes" id="UP001550535"/>
    </source>
</evidence>
<name>A0ABV2X5E2_9NOCA</name>
<reference evidence="2 3" key="1">
    <citation type="submission" date="2024-06" db="EMBL/GenBank/DDBJ databases">
        <title>The Natural Products Discovery Center: Release of the First 8490 Sequenced Strains for Exploring Actinobacteria Biosynthetic Diversity.</title>
        <authorList>
            <person name="Kalkreuter E."/>
            <person name="Kautsar S.A."/>
            <person name="Yang D."/>
            <person name="Bader C.D."/>
            <person name="Teijaro C.N."/>
            <person name="Fluegel L."/>
            <person name="Davis C.M."/>
            <person name="Simpson J.R."/>
            <person name="Lauterbach L."/>
            <person name="Steele A.D."/>
            <person name="Gui C."/>
            <person name="Meng S."/>
            <person name="Li G."/>
            <person name="Viehrig K."/>
            <person name="Ye F."/>
            <person name="Su P."/>
            <person name="Kiefer A.F."/>
            <person name="Nichols A."/>
            <person name="Cepeda A.J."/>
            <person name="Yan W."/>
            <person name="Fan B."/>
            <person name="Jiang Y."/>
            <person name="Adhikari A."/>
            <person name="Zheng C.-J."/>
            <person name="Schuster L."/>
            <person name="Cowan T.M."/>
            <person name="Smanski M.J."/>
            <person name="Chevrette M.G."/>
            <person name="De Carvalho L.P.S."/>
            <person name="Shen B."/>
        </authorList>
    </citation>
    <scope>NUCLEOTIDE SEQUENCE [LARGE SCALE GENOMIC DNA]</scope>
    <source>
        <strain evidence="2 3">NPDC019434</strain>
    </source>
</reference>
<protein>
    <submittedName>
        <fullName evidence="2">IS3 family transposase</fullName>
    </submittedName>
</protein>
<dbReference type="EMBL" id="JBEYBR010000007">
    <property type="protein sequence ID" value="MEU2121118.1"/>
    <property type="molecule type" value="Genomic_DNA"/>
</dbReference>
<dbReference type="InterPro" id="IPR025948">
    <property type="entry name" value="HTH-like_dom"/>
</dbReference>
<gene>
    <name evidence="2" type="ORF">ABZ507_04730</name>
</gene>
<feature type="domain" description="HTH-like" evidence="1">
    <location>
        <begin position="42"/>
        <end position="83"/>
    </location>
</feature>
<accession>A0ABV2X5E2</accession>